<gene>
    <name evidence="2" type="ORF">GCM10009606_26640</name>
</gene>
<feature type="region of interest" description="Disordered" evidence="1">
    <location>
        <begin position="39"/>
        <end position="74"/>
    </location>
</feature>
<proteinExistence type="predicted"/>
<comment type="caution">
    <text evidence="2">The sequence shown here is derived from an EMBL/GenBank/DDBJ whole genome shotgun (WGS) entry which is preliminary data.</text>
</comment>
<protein>
    <recommendedName>
        <fullName evidence="4">Acyl-CoA carboxylase subunit epsilon</fullName>
    </recommendedName>
</protein>
<accession>A0ABN1UGX7</accession>
<feature type="compositionally biased region" description="Gly residues" evidence="1">
    <location>
        <begin position="63"/>
        <end position="74"/>
    </location>
</feature>
<organism evidence="2 3">
    <name type="scientific">Nocardioides aquiterrae</name>
    <dbReference type="NCBI Taxonomy" id="203799"/>
    <lineage>
        <taxon>Bacteria</taxon>
        <taxon>Bacillati</taxon>
        <taxon>Actinomycetota</taxon>
        <taxon>Actinomycetes</taxon>
        <taxon>Propionibacteriales</taxon>
        <taxon>Nocardioidaceae</taxon>
        <taxon>Nocardioides</taxon>
    </lineage>
</organism>
<evidence type="ECO:0000313" key="3">
    <source>
        <dbReference type="Proteomes" id="UP001499979"/>
    </source>
</evidence>
<evidence type="ECO:0000256" key="1">
    <source>
        <dbReference type="SAM" id="MobiDB-lite"/>
    </source>
</evidence>
<dbReference type="EMBL" id="BAAAJE010000013">
    <property type="protein sequence ID" value="GAA1146312.1"/>
    <property type="molecule type" value="Genomic_DNA"/>
</dbReference>
<evidence type="ECO:0000313" key="2">
    <source>
        <dbReference type="EMBL" id="GAA1146312.1"/>
    </source>
</evidence>
<sequence length="74" mass="8089">MTAEENADTQPFLRIIRGDATPEEVAAVVAVLSSLQAAPAAKPRRRPEWSHYRRAQRVTPRRGPGGWRASGLPG</sequence>
<evidence type="ECO:0008006" key="4">
    <source>
        <dbReference type="Google" id="ProtNLM"/>
    </source>
</evidence>
<dbReference type="RefSeq" id="WP_343908058.1">
    <property type="nucleotide sequence ID" value="NZ_BAAAJE010000013.1"/>
</dbReference>
<dbReference type="InterPro" id="IPR032716">
    <property type="entry name" value="ACC_epsilon"/>
</dbReference>
<dbReference type="Proteomes" id="UP001499979">
    <property type="component" value="Unassembled WGS sequence"/>
</dbReference>
<reference evidence="2 3" key="1">
    <citation type="journal article" date="2019" name="Int. J. Syst. Evol. Microbiol.">
        <title>The Global Catalogue of Microorganisms (GCM) 10K type strain sequencing project: providing services to taxonomists for standard genome sequencing and annotation.</title>
        <authorList>
            <consortium name="The Broad Institute Genomics Platform"/>
            <consortium name="The Broad Institute Genome Sequencing Center for Infectious Disease"/>
            <person name="Wu L."/>
            <person name="Ma J."/>
        </authorList>
    </citation>
    <scope>NUCLEOTIDE SEQUENCE [LARGE SCALE GENOMIC DNA]</scope>
    <source>
        <strain evidence="2 3">JCM 11813</strain>
    </source>
</reference>
<name>A0ABN1UGX7_9ACTN</name>
<dbReference type="Pfam" id="PF13822">
    <property type="entry name" value="ACC_epsilon"/>
    <property type="match status" value="1"/>
</dbReference>
<keyword evidence="3" id="KW-1185">Reference proteome</keyword>